<name>A0A2S8HPL6_9PSED</name>
<dbReference type="PANTHER" id="PTHR13847">
    <property type="entry name" value="SARCOSINE DEHYDROGENASE-RELATED"/>
    <property type="match status" value="1"/>
</dbReference>
<dbReference type="RefSeq" id="WP_105341293.1">
    <property type="nucleotide sequence ID" value="NZ_PUIN01000005.1"/>
</dbReference>
<dbReference type="InterPro" id="IPR036188">
    <property type="entry name" value="FAD/NAD-bd_sf"/>
</dbReference>
<keyword evidence="2" id="KW-0560">Oxidoreductase</keyword>
<comment type="caution">
    <text evidence="4">The sequence shown here is derived from an EMBL/GenBank/DDBJ whole genome shotgun (WGS) entry which is preliminary data.</text>
</comment>
<dbReference type="Pfam" id="PF01266">
    <property type="entry name" value="DAO"/>
    <property type="match status" value="1"/>
</dbReference>
<dbReference type="GO" id="GO:0005737">
    <property type="term" value="C:cytoplasm"/>
    <property type="evidence" value="ECO:0007669"/>
    <property type="project" value="TreeGrafter"/>
</dbReference>
<organism evidence="4 5">
    <name type="scientific">Pseudomonas frederiksbergensis</name>
    <dbReference type="NCBI Taxonomy" id="104087"/>
    <lineage>
        <taxon>Bacteria</taxon>
        <taxon>Pseudomonadati</taxon>
        <taxon>Pseudomonadota</taxon>
        <taxon>Gammaproteobacteria</taxon>
        <taxon>Pseudomonadales</taxon>
        <taxon>Pseudomonadaceae</taxon>
        <taxon>Pseudomonas</taxon>
    </lineage>
</organism>
<dbReference type="SUPFAM" id="SSF51905">
    <property type="entry name" value="FAD/NAD(P)-binding domain"/>
    <property type="match status" value="1"/>
</dbReference>
<evidence type="ECO:0000313" key="5">
    <source>
        <dbReference type="Proteomes" id="UP000239687"/>
    </source>
</evidence>
<comment type="similarity">
    <text evidence="1">Belongs to the DadA oxidoreductase family.</text>
</comment>
<gene>
    <name evidence="4" type="ORF">C5612_10495</name>
</gene>
<dbReference type="InterPro" id="IPR006076">
    <property type="entry name" value="FAD-dep_OxRdtase"/>
</dbReference>
<dbReference type="AlphaFoldDB" id="A0A2S8HPL6"/>
<proteinExistence type="inferred from homology"/>
<dbReference type="PANTHER" id="PTHR13847:SF280">
    <property type="entry name" value="D-AMINO ACID DEHYDROGENASE"/>
    <property type="match status" value="1"/>
</dbReference>
<protein>
    <submittedName>
        <fullName evidence="4">D-amino-acid oxidase</fullName>
    </submittedName>
</protein>
<dbReference type="Gene3D" id="3.50.50.60">
    <property type="entry name" value="FAD/NAD(P)-binding domain"/>
    <property type="match status" value="2"/>
</dbReference>
<dbReference type="GO" id="GO:0008718">
    <property type="term" value="F:D-amino-acid dehydrogenase activity"/>
    <property type="evidence" value="ECO:0007669"/>
    <property type="project" value="TreeGrafter"/>
</dbReference>
<feature type="domain" description="FAD dependent oxidoreductase" evidence="3">
    <location>
        <begin position="20"/>
        <end position="412"/>
    </location>
</feature>
<evidence type="ECO:0000256" key="1">
    <source>
        <dbReference type="ARBA" id="ARBA00009410"/>
    </source>
</evidence>
<dbReference type="EMBL" id="PUIN01000005">
    <property type="protein sequence ID" value="PQP04411.1"/>
    <property type="molecule type" value="Genomic_DNA"/>
</dbReference>
<evidence type="ECO:0000313" key="4">
    <source>
        <dbReference type="EMBL" id="PQP04411.1"/>
    </source>
</evidence>
<reference evidence="4 5" key="1">
    <citation type="submission" date="2018-02" db="EMBL/GenBank/DDBJ databases">
        <title>Draft genome sequencing of Pseudomonas frederiksbergensis 11-D3.</title>
        <authorList>
            <person name="Zheng B.-X."/>
        </authorList>
    </citation>
    <scope>NUCLEOTIDE SEQUENCE [LARGE SCALE GENOMIC DNA]</scope>
    <source>
        <strain evidence="4 5">11-D3</strain>
    </source>
</reference>
<accession>A0A2S8HPL6</accession>
<evidence type="ECO:0000256" key="2">
    <source>
        <dbReference type="ARBA" id="ARBA00023002"/>
    </source>
</evidence>
<dbReference type="GO" id="GO:0005886">
    <property type="term" value="C:plasma membrane"/>
    <property type="evidence" value="ECO:0007669"/>
    <property type="project" value="TreeGrafter"/>
</dbReference>
<dbReference type="GO" id="GO:0055130">
    <property type="term" value="P:D-alanine catabolic process"/>
    <property type="evidence" value="ECO:0007669"/>
    <property type="project" value="TreeGrafter"/>
</dbReference>
<sequence>MAPTIAPVKTSTVFPSATSVVIIGGGIIGLTAALTLAERNISVVVLEKGHIAGEQSSRNLGWVRKTSRHAADIPLALAADRLWAKMPERVGADVGYRQEGIMFVGRTPSQMAMHEGWLKSVEHLSLDSRLLSKREIGELVPGGVGDWAGGIFTPSDARAEPTLASSAIAKAALDMGVVIIEQCAVRTLQMSAGVVSGVVTERGEIRCDHVLLAGGMWSRRFLGNLGVSLPTLPLTCSVLRTRSMEGPTEIAVGAPDFSFRKHKDGGFIITQRGKLDAFLTLDHLLLAKQYMPQFRAQRSVLNVSLGKPFFNDLALARRWKSDSVSPFERVRVQDPAANPRLNNDAMNNLIAAWPVFEQARIAQAWAGTIDVTPDSNPVIGPVAQIPGLTVATGFSGHGFGTSPAAGHLAADLVSGHAPIIDPSPYRFDRFQIGRSHA</sequence>
<evidence type="ECO:0000259" key="3">
    <source>
        <dbReference type="Pfam" id="PF01266"/>
    </source>
</evidence>
<dbReference type="Proteomes" id="UP000239687">
    <property type="component" value="Unassembled WGS sequence"/>
</dbReference>
<dbReference type="Gene3D" id="3.30.9.10">
    <property type="entry name" value="D-Amino Acid Oxidase, subunit A, domain 2"/>
    <property type="match status" value="2"/>
</dbReference>